<dbReference type="Proteomes" id="UP001059596">
    <property type="component" value="Unassembled WGS sequence"/>
</dbReference>
<comment type="caution">
    <text evidence="1">The sequence shown here is derived from an EMBL/GenBank/DDBJ whole genome shotgun (WGS) entry which is preliminary data.</text>
</comment>
<accession>A0A9P9YKE5</accession>
<dbReference type="EMBL" id="JAMKOV010000007">
    <property type="protein sequence ID" value="KAI8038619.1"/>
    <property type="molecule type" value="Genomic_DNA"/>
</dbReference>
<protein>
    <submittedName>
        <fullName evidence="1">Uncharacterized protein</fullName>
    </submittedName>
</protein>
<proteinExistence type="predicted"/>
<reference evidence="1" key="1">
    <citation type="journal article" date="2023" name="Genome Biol. Evol.">
        <title>Long-read-based Genome Assembly of Drosophila gunungcola Reveals Fewer Chemosensory Genes in Flower-breeding Species.</title>
        <authorList>
            <person name="Negi A."/>
            <person name="Liao B.Y."/>
            <person name="Yeh S.D."/>
        </authorList>
    </citation>
    <scope>NUCLEOTIDE SEQUENCE</scope>
    <source>
        <strain evidence="1">Sukarami</strain>
    </source>
</reference>
<organism evidence="1 2">
    <name type="scientific">Drosophila gunungcola</name>
    <name type="common">fruit fly</name>
    <dbReference type="NCBI Taxonomy" id="103775"/>
    <lineage>
        <taxon>Eukaryota</taxon>
        <taxon>Metazoa</taxon>
        <taxon>Ecdysozoa</taxon>
        <taxon>Arthropoda</taxon>
        <taxon>Hexapoda</taxon>
        <taxon>Insecta</taxon>
        <taxon>Pterygota</taxon>
        <taxon>Neoptera</taxon>
        <taxon>Endopterygota</taxon>
        <taxon>Diptera</taxon>
        <taxon>Brachycera</taxon>
        <taxon>Muscomorpha</taxon>
        <taxon>Ephydroidea</taxon>
        <taxon>Drosophilidae</taxon>
        <taxon>Drosophila</taxon>
        <taxon>Sophophora</taxon>
    </lineage>
</organism>
<name>A0A9P9YKE5_9MUSC</name>
<gene>
    <name evidence="1" type="ORF">M5D96_008527</name>
</gene>
<sequence>MPCIRTIPNIIKPTIRLVYDIKKELSYKTTDSPLSLEDKG</sequence>
<keyword evidence="2" id="KW-1185">Reference proteome</keyword>
<evidence type="ECO:0000313" key="1">
    <source>
        <dbReference type="EMBL" id="KAI8038619.1"/>
    </source>
</evidence>
<dbReference type="AlphaFoldDB" id="A0A9P9YKE5"/>
<evidence type="ECO:0000313" key="2">
    <source>
        <dbReference type="Proteomes" id="UP001059596"/>
    </source>
</evidence>